<comment type="caution">
    <text evidence="2">The sequence shown here is derived from an EMBL/GenBank/DDBJ whole genome shotgun (WGS) entry which is preliminary data.</text>
</comment>
<dbReference type="InterPro" id="IPR042160">
    <property type="entry name" value="HD-Zip_IV"/>
</dbReference>
<evidence type="ECO:0000259" key="1">
    <source>
        <dbReference type="Pfam" id="PF25797"/>
    </source>
</evidence>
<dbReference type="InterPro" id="IPR057993">
    <property type="entry name" value="HD-Zip_IV_C"/>
</dbReference>
<feature type="domain" description="HD-Zip IV C-terminal" evidence="1">
    <location>
        <begin position="36"/>
        <end position="92"/>
    </location>
</feature>
<dbReference type="Pfam" id="PF25797">
    <property type="entry name" value="PDF2_C"/>
    <property type="match status" value="1"/>
</dbReference>
<evidence type="ECO:0000313" key="3">
    <source>
        <dbReference type="Proteomes" id="UP001472677"/>
    </source>
</evidence>
<proteinExistence type="predicted"/>
<dbReference type="EMBL" id="JBBPBM010000005">
    <property type="protein sequence ID" value="KAK8583505.1"/>
    <property type="molecule type" value="Genomic_DNA"/>
</dbReference>
<dbReference type="PANTHER" id="PTHR45654:SF107">
    <property type="entry name" value="HOMEOBOX-LEUCINE ZIPPER PROTEIN ANTHOCYANINLESS 2-LIKE ISOFORM X1"/>
    <property type="match status" value="1"/>
</dbReference>
<reference evidence="2 3" key="1">
    <citation type="journal article" date="2024" name="G3 (Bethesda)">
        <title>Genome assembly of Hibiscus sabdariffa L. provides insights into metabolisms of medicinal natural products.</title>
        <authorList>
            <person name="Kim T."/>
        </authorList>
    </citation>
    <scope>NUCLEOTIDE SEQUENCE [LARGE SCALE GENOMIC DNA]</scope>
    <source>
        <strain evidence="2">TK-2024</strain>
        <tissue evidence="2">Old leaves</tissue>
    </source>
</reference>
<keyword evidence="3" id="KW-1185">Reference proteome</keyword>
<dbReference type="PANTHER" id="PTHR45654">
    <property type="entry name" value="HOMEOBOX-LEUCINE ZIPPER PROTEIN MERISTEM L1"/>
    <property type="match status" value="1"/>
</dbReference>
<sequence length="98" mass="10711">MDSFIACTSSLKKTWSCPRLILLCLCCRNNSGREEKLAQRMTYNFCSGVCASSVHKWEKLSVGNVGEDVRVMTRKSINDPGESHGVVLSAVAGRTDAV</sequence>
<gene>
    <name evidence="2" type="ORF">V6N12_067775</name>
</gene>
<protein>
    <recommendedName>
        <fullName evidence="1">HD-Zip IV C-terminal domain-containing protein</fullName>
    </recommendedName>
</protein>
<accession>A0ABR2FNG6</accession>
<dbReference type="Proteomes" id="UP001472677">
    <property type="component" value="Unassembled WGS sequence"/>
</dbReference>
<evidence type="ECO:0000313" key="2">
    <source>
        <dbReference type="EMBL" id="KAK8583505.1"/>
    </source>
</evidence>
<name>A0ABR2FNG6_9ROSI</name>
<organism evidence="2 3">
    <name type="scientific">Hibiscus sabdariffa</name>
    <name type="common">roselle</name>
    <dbReference type="NCBI Taxonomy" id="183260"/>
    <lineage>
        <taxon>Eukaryota</taxon>
        <taxon>Viridiplantae</taxon>
        <taxon>Streptophyta</taxon>
        <taxon>Embryophyta</taxon>
        <taxon>Tracheophyta</taxon>
        <taxon>Spermatophyta</taxon>
        <taxon>Magnoliopsida</taxon>
        <taxon>eudicotyledons</taxon>
        <taxon>Gunneridae</taxon>
        <taxon>Pentapetalae</taxon>
        <taxon>rosids</taxon>
        <taxon>malvids</taxon>
        <taxon>Malvales</taxon>
        <taxon>Malvaceae</taxon>
        <taxon>Malvoideae</taxon>
        <taxon>Hibiscus</taxon>
    </lineage>
</organism>